<dbReference type="KEGG" id="ccho:CCHOA_08795"/>
<accession>A0A3G6J832</accession>
<dbReference type="InterPro" id="IPR020904">
    <property type="entry name" value="Sc_DH/Rdtase_CS"/>
</dbReference>
<keyword evidence="2 3" id="KW-0560">Oxidoreductase</keyword>
<evidence type="ECO:0000313" key="4">
    <source>
        <dbReference type="Proteomes" id="UP000269019"/>
    </source>
</evidence>
<dbReference type="GO" id="GO:0004316">
    <property type="term" value="F:3-oxoacyl-[acyl-carrier-protein] reductase (NADPH) activity"/>
    <property type="evidence" value="ECO:0007669"/>
    <property type="project" value="UniProtKB-EC"/>
</dbReference>
<dbReference type="Proteomes" id="UP000269019">
    <property type="component" value="Chromosome"/>
</dbReference>
<dbReference type="RefSeq" id="WP_164472427.1">
    <property type="nucleotide sequence ID" value="NZ_CP033896.1"/>
</dbReference>
<reference evidence="3 4" key="1">
    <citation type="submission" date="2018-11" db="EMBL/GenBank/DDBJ databases">
        <authorList>
            <person name="Kleinhagauer T."/>
            <person name="Glaeser S.P."/>
            <person name="Spergser J."/>
            <person name="Ruckert C."/>
            <person name="Kaempfer P."/>
            <person name="Busse H.-J."/>
        </authorList>
    </citation>
    <scope>NUCLEOTIDE SEQUENCE [LARGE SCALE GENOMIC DNA]</scope>
    <source>
        <strain evidence="3 4">200CH</strain>
    </source>
</reference>
<protein>
    <submittedName>
        <fullName evidence="3">3-oxoacyl-[acyl-carrier-protein] reductase FabG</fullName>
        <ecNumber evidence="3">1.1.1.100</ecNumber>
    </submittedName>
</protein>
<evidence type="ECO:0000256" key="1">
    <source>
        <dbReference type="ARBA" id="ARBA00006484"/>
    </source>
</evidence>
<dbReference type="PANTHER" id="PTHR44196:SF1">
    <property type="entry name" value="DEHYDROGENASE_REDUCTASE SDR FAMILY MEMBER 7B"/>
    <property type="match status" value="1"/>
</dbReference>
<keyword evidence="4" id="KW-1185">Reference proteome</keyword>
<evidence type="ECO:0000313" key="3">
    <source>
        <dbReference type="EMBL" id="AZA14146.1"/>
    </source>
</evidence>
<gene>
    <name evidence="3" type="primary">fabG</name>
    <name evidence="3" type="ORF">CCHOA_08795</name>
</gene>
<sequence>MHTQARPLAIITGATSGIGAATVEQVTATHHVIAIGRQPAALDRLNNHPKVTPVALDLVDTFACTPGSTPTSLPATLAQLTHVDLLIHAAGIAPIATVADTDATTWSATLALNVTVPARLTALLTPALRRAKGQVIFINSGAGRYPAKSMAAYVASKHALVGLANTLRLEEQPHGVRVTTVYPGPVDTPMQQQMQAQQHPNTPYNADHYSTPEEIAAAIVATTQAGPHSQIEELVIRPHIPGG</sequence>
<dbReference type="GO" id="GO:0016020">
    <property type="term" value="C:membrane"/>
    <property type="evidence" value="ECO:0007669"/>
    <property type="project" value="TreeGrafter"/>
</dbReference>
<comment type="similarity">
    <text evidence="1">Belongs to the short-chain dehydrogenases/reductases (SDR) family.</text>
</comment>
<dbReference type="EMBL" id="CP033896">
    <property type="protein sequence ID" value="AZA14146.1"/>
    <property type="molecule type" value="Genomic_DNA"/>
</dbReference>
<dbReference type="PROSITE" id="PS00061">
    <property type="entry name" value="ADH_SHORT"/>
    <property type="match status" value="1"/>
</dbReference>
<dbReference type="EC" id="1.1.1.100" evidence="3"/>
<dbReference type="NCBIfam" id="NF006073">
    <property type="entry name" value="PRK08219.1"/>
    <property type="match status" value="1"/>
</dbReference>
<proteinExistence type="inferred from homology"/>
<dbReference type="InterPro" id="IPR002347">
    <property type="entry name" value="SDR_fam"/>
</dbReference>
<dbReference type="PANTHER" id="PTHR44196">
    <property type="entry name" value="DEHYDROGENASE/REDUCTASE SDR FAMILY MEMBER 7B"/>
    <property type="match status" value="1"/>
</dbReference>
<organism evidence="3 4">
    <name type="scientific">Corynebacterium choanae</name>
    <dbReference type="NCBI Taxonomy" id="1862358"/>
    <lineage>
        <taxon>Bacteria</taxon>
        <taxon>Bacillati</taxon>
        <taxon>Actinomycetota</taxon>
        <taxon>Actinomycetes</taxon>
        <taxon>Mycobacteriales</taxon>
        <taxon>Corynebacteriaceae</taxon>
        <taxon>Corynebacterium</taxon>
    </lineage>
</organism>
<dbReference type="InterPro" id="IPR036291">
    <property type="entry name" value="NAD(P)-bd_dom_sf"/>
</dbReference>
<dbReference type="PRINTS" id="PR00081">
    <property type="entry name" value="GDHRDH"/>
</dbReference>
<dbReference type="Pfam" id="PF00106">
    <property type="entry name" value="adh_short"/>
    <property type="match status" value="1"/>
</dbReference>
<dbReference type="AlphaFoldDB" id="A0A3G6J832"/>
<dbReference type="Gene3D" id="3.40.50.720">
    <property type="entry name" value="NAD(P)-binding Rossmann-like Domain"/>
    <property type="match status" value="1"/>
</dbReference>
<evidence type="ECO:0000256" key="2">
    <source>
        <dbReference type="ARBA" id="ARBA00023002"/>
    </source>
</evidence>
<name>A0A3G6J832_9CORY</name>
<dbReference type="SUPFAM" id="SSF51735">
    <property type="entry name" value="NAD(P)-binding Rossmann-fold domains"/>
    <property type="match status" value="1"/>
</dbReference>